<name>A0A1F7SGS4_9BACT</name>
<feature type="binding site" evidence="10">
    <location>
        <position position="242"/>
    </location>
    <ligand>
        <name>ATP</name>
        <dbReference type="ChEBI" id="CHEBI:30616"/>
        <note>ligand shared between two neighboring subunits</note>
    </ligand>
</feature>
<dbReference type="Gene3D" id="3.30.300.10">
    <property type="match status" value="3"/>
</dbReference>
<dbReference type="GO" id="GO:0004478">
    <property type="term" value="F:methionine adenosyltransferase activity"/>
    <property type="evidence" value="ECO:0007669"/>
    <property type="project" value="UniProtKB-UniRule"/>
</dbReference>
<reference evidence="16 17" key="1">
    <citation type="journal article" date="2016" name="Nat. Commun.">
        <title>Thousands of microbial genomes shed light on interconnected biogeochemical processes in an aquifer system.</title>
        <authorList>
            <person name="Anantharaman K."/>
            <person name="Brown C.T."/>
            <person name="Hug L.A."/>
            <person name="Sharon I."/>
            <person name="Castelle C.J."/>
            <person name="Probst A.J."/>
            <person name="Thomas B.C."/>
            <person name="Singh A."/>
            <person name="Wilkins M.J."/>
            <person name="Karaoz U."/>
            <person name="Brodie E.L."/>
            <person name="Williams K.H."/>
            <person name="Hubbard S.S."/>
            <person name="Banfield J.F."/>
        </authorList>
    </citation>
    <scope>NUCLEOTIDE SEQUENCE [LARGE SCALE GENOMIC DNA]</scope>
</reference>
<organism evidence="16 17">
    <name type="scientific">Candidatus Schekmanbacteria bacterium RIFCSPLOWO2_12_FULL_38_15</name>
    <dbReference type="NCBI Taxonomy" id="1817883"/>
    <lineage>
        <taxon>Bacteria</taxon>
        <taxon>Candidatus Schekmaniibacteriota</taxon>
    </lineage>
</organism>
<dbReference type="InterPro" id="IPR022630">
    <property type="entry name" value="S-AdoMet_synt_C"/>
</dbReference>
<comment type="subunit">
    <text evidence="10">Homotetramer; dimer of dimers.</text>
</comment>
<evidence type="ECO:0000259" key="13">
    <source>
        <dbReference type="Pfam" id="PF00438"/>
    </source>
</evidence>
<feature type="binding site" evidence="10">
    <location>
        <position position="45"/>
    </location>
    <ligand>
        <name>K(+)</name>
        <dbReference type="ChEBI" id="CHEBI:29103"/>
    </ligand>
</feature>
<evidence type="ECO:0000256" key="12">
    <source>
        <dbReference type="RuleBase" id="RU004462"/>
    </source>
</evidence>
<dbReference type="FunFam" id="3.30.300.10:FF:000004">
    <property type="entry name" value="S-adenosylmethionine synthase"/>
    <property type="match status" value="1"/>
</dbReference>
<keyword evidence="5 10" id="KW-0479">Metal-binding</keyword>
<dbReference type="EC" id="2.5.1.6" evidence="10"/>
<sequence length="388" mass="42131">MSRKDFLFTSESVTEGHPDKIADQISDAVLDAVISQDPNSRVACETMVTTGMVVIAGEITTKAIIDIPKTARETIREIGYTRAKYGFDCETCAVLTSIDKQSPDIAQGVDASDAKPQGAGDQGLMFGYACDETPELMPMPISLAHKLALKLSEMRKNNVLNYLRPDGKTQVTVEYVDGMPARIDTVIVSSQHGPDITPKEMKADIIEKIIKPVMPKGLFNENDATIYINPTGRFVVGGPMGDCGLTGRKIIVDTYGGVGSHGGGAFSGKDPSKVDRSASYMARHIAKNIVASGVAKKCEVQLAYAIGIAEPVSIMIDTFNTGKISLAELRKIVRDTFDLTPSGIIKYLDLKRPIYKKTAAYGHFGRNEPEFTWEKINKAEEIRKAAGF</sequence>
<evidence type="ECO:0000256" key="2">
    <source>
        <dbReference type="ARBA" id="ARBA00009685"/>
    </source>
</evidence>
<feature type="binding site" description="in other chain" evidence="10">
    <location>
        <position position="58"/>
    </location>
    <ligand>
        <name>L-methionine</name>
        <dbReference type="ChEBI" id="CHEBI:57844"/>
        <note>ligand shared between two neighboring subunits</note>
    </ligand>
</feature>
<dbReference type="Pfam" id="PF02772">
    <property type="entry name" value="S-AdoMet_synt_M"/>
    <property type="match status" value="1"/>
</dbReference>
<dbReference type="SUPFAM" id="SSF55973">
    <property type="entry name" value="S-adenosylmethionine synthetase"/>
    <property type="match status" value="3"/>
</dbReference>
<dbReference type="PROSITE" id="PS00376">
    <property type="entry name" value="ADOMET_SYNTHASE_1"/>
    <property type="match status" value="1"/>
</dbReference>
<dbReference type="GO" id="GO:0006730">
    <property type="term" value="P:one-carbon metabolic process"/>
    <property type="evidence" value="ECO:0007669"/>
    <property type="project" value="UniProtKB-KW"/>
</dbReference>
<feature type="region of interest" description="Flexible loop" evidence="10">
    <location>
        <begin position="101"/>
        <end position="111"/>
    </location>
</feature>
<feature type="binding site" description="in other chain" evidence="10">
    <location>
        <position position="273"/>
    </location>
    <ligand>
        <name>L-methionine</name>
        <dbReference type="ChEBI" id="CHEBI:57844"/>
        <note>ligand shared between two neighboring subunits</note>
    </ligand>
</feature>
<dbReference type="Pfam" id="PF02773">
    <property type="entry name" value="S-AdoMet_synt_C"/>
    <property type="match status" value="1"/>
</dbReference>
<feature type="binding site" description="in other chain" evidence="10">
    <location>
        <position position="101"/>
    </location>
    <ligand>
        <name>L-methionine</name>
        <dbReference type="ChEBI" id="CHEBI:57844"/>
        <note>ligand shared between two neighboring subunits</note>
    </ligand>
</feature>
<feature type="binding site" description="in other chain" evidence="10">
    <location>
        <begin position="248"/>
        <end position="249"/>
    </location>
    <ligand>
        <name>ATP</name>
        <dbReference type="ChEBI" id="CHEBI:30616"/>
        <note>ligand shared between two neighboring subunits</note>
    </ligand>
</feature>
<keyword evidence="4 10" id="KW-0808">Transferase</keyword>
<evidence type="ECO:0000256" key="3">
    <source>
        <dbReference type="ARBA" id="ARBA00022563"/>
    </source>
</evidence>
<dbReference type="HAMAP" id="MF_00086">
    <property type="entry name" value="S_AdoMet_synth1"/>
    <property type="match status" value="1"/>
</dbReference>
<dbReference type="GO" id="GO:0006556">
    <property type="term" value="P:S-adenosylmethionine biosynthetic process"/>
    <property type="evidence" value="ECO:0007669"/>
    <property type="project" value="UniProtKB-UniRule"/>
</dbReference>
<evidence type="ECO:0000313" key="16">
    <source>
        <dbReference type="EMBL" id="OGL52448.1"/>
    </source>
</evidence>
<evidence type="ECO:0000256" key="4">
    <source>
        <dbReference type="ARBA" id="ARBA00022679"/>
    </source>
</evidence>
<dbReference type="UniPathway" id="UPA00315">
    <property type="reaction ID" value="UER00080"/>
</dbReference>
<feature type="binding site" description="in other chain" evidence="10">
    <location>
        <begin position="166"/>
        <end position="168"/>
    </location>
    <ligand>
        <name>ATP</name>
        <dbReference type="ChEBI" id="CHEBI:30616"/>
        <note>ligand shared between two neighboring subunits</note>
    </ligand>
</feature>
<evidence type="ECO:0000256" key="7">
    <source>
        <dbReference type="ARBA" id="ARBA00022840"/>
    </source>
</evidence>
<feature type="binding site" evidence="10">
    <location>
        <position position="242"/>
    </location>
    <ligand>
        <name>L-methionine</name>
        <dbReference type="ChEBI" id="CHEBI:57844"/>
        <note>ligand shared between two neighboring subunits</note>
    </ligand>
</feature>
<dbReference type="GO" id="GO:0005737">
    <property type="term" value="C:cytoplasm"/>
    <property type="evidence" value="ECO:0007669"/>
    <property type="project" value="UniProtKB-SubCell"/>
</dbReference>
<dbReference type="InterPro" id="IPR022629">
    <property type="entry name" value="S-AdoMet_synt_central"/>
</dbReference>
<dbReference type="AlphaFoldDB" id="A0A1F7SGS4"/>
<keyword evidence="6 10" id="KW-0547">Nucleotide-binding</keyword>
<keyword evidence="8 10" id="KW-0460">Magnesium</keyword>
<feature type="domain" description="S-adenosylmethionine synthetase N-terminal" evidence="13">
    <location>
        <begin position="6"/>
        <end position="103"/>
    </location>
</feature>
<dbReference type="InterPro" id="IPR022636">
    <property type="entry name" value="S-AdoMet_synthetase_sfam"/>
</dbReference>
<evidence type="ECO:0000259" key="15">
    <source>
        <dbReference type="Pfam" id="PF02773"/>
    </source>
</evidence>
<dbReference type="EMBL" id="MGDI01000031">
    <property type="protein sequence ID" value="OGL52448.1"/>
    <property type="molecule type" value="Genomic_DNA"/>
</dbReference>
<keyword evidence="3 10" id="KW-0554">One-carbon metabolism</keyword>
<evidence type="ECO:0000256" key="10">
    <source>
        <dbReference type="HAMAP-Rule" id="MF_00086"/>
    </source>
</evidence>
<evidence type="ECO:0000259" key="14">
    <source>
        <dbReference type="Pfam" id="PF02772"/>
    </source>
</evidence>
<comment type="catalytic activity">
    <reaction evidence="10">
        <text>L-methionine + ATP + H2O = S-adenosyl-L-methionine + phosphate + diphosphate</text>
        <dbReference type="Rhea" id="RHEA:21080"/>
        <dbReference type="ChEBI" id="CHEBI:15377"/>
        <dbReference type="ChEBI" id="CHEBI:30616"/>
        <dbReference type="ChEBI" id="CHEBI:33019"/>
        <dbReference type="ChEBI" id="CHEBI:43474"/>
        <dbReference type="ChEBI" id="CHEBI:57844"/>
        <dbReference type="ChEBI" id="CHEBI:59789"/>
        <dbReference type="EC" id="2.5.1.6"/>
    </reaction>
</comment>
<dbReference type="FunFam" id="3.30.300.10:FF:000003">
    <property type="entry name" value="S-adenosylmethionine synthase"/>
    <property type="match status" value="1"/>
</dbReference>
<dbReference type="InterPro" id="IPR002133">
    <property type="entry name" value="S-AdoMet_synthetase"/>
</dbReference>
<comment type="pathway">
    <text evidence="1 10">Amino-acid biosynthesis; S-adenosyl-L-methionine biosynthesis; S-adenosyl-L-methionine from L-methionine: step 1/1.</text>
</comment>
<accession>A0A1F7SGS4</accession>
<feature type="binding site" description="in other chain" evidence="10">
    <location>
        <position position="17"/>
    </location>
    <ligand>
        <name>ATP</name>
        <dbReference type="ChEBI" id="CHEBI:30616"/>
        <note>ligand shared between two neighboring subunits</note>
    </ligand>
</feature>
<dbReference type="PANTHER" id="PTHR11964">
    <property type="entry name" value="S-ADENOSYLMETHIONINE SYNTHETASE"/>
    <property type="match status" value="1"/>
</dbReference>
<keyword evidence="7 10" id="KW-0067">ATP-binding</keyword>
<dbReference type="PIRSF" id="PIRSF000497">
    <property type="entry name" value="MAT"/>
    <property type="match status" value="1"/>
</dbReference>
<evidence type="ECO:0000256" key="5">
    <source>
        <dbReference type="ARBA" id="ARBA00022723"/>
    </source>
</evidence>
<gene>
    <name evidence="10" type="primary">metK</name>
    <name evidence="16" type="ORF">A3G31_10670</name>
</gene>
<evidence type="ECO:0000256" key="1">
    <source>
        <dbReference type="ARBA" id="ARBA00005224"/>
    </source>
</evidence>
<keyword evidence="10" id="KW-0963">Cytoplasm</keyword>
<dbReference type="InterPro" id="IPR022631">
    <property type="entry name" value="ADOMET_SYNTHASE_CS"/>
</dbReference>
<comment type="function">
    <text evidence="10">Catalyzes the formation of S-adenosylmethionine (AdoMet) from methionine and ATP. The overall synthetic reaction is composed of two sequential steps, AdoMet formation and the subsequent tripolyphosphate hydrolysis which occurs prior to release of AdoMet from the enzyme.</text>
</comment>
<dbReference type="Pfam" id="PF00438">
    <property type="entry name" value="S-AdoMet_synt_N"/>
    <property type="match status" value="1"/>
</dbReference>
<comment type="similarity">
    <text evidence="2 10 12">Belongs to the AdoMet synthase family.</text>
</comment>
<protein>
    <recommendedName>
        <fullName evidence="10">S-adenosylmethionine synthase</fullName>
        <shortName evidence="10">AdoMet synthase</shortName>
        <ecNumber evidence="10">2.5.1.6</ecNumber>
    </recommendedName>
    <alternativeName>
        <fullName evidence="10">MAT</fullName>
    </alternativeName>
    <alternativeName>
        <fullName evidence="10">Methionine adenosyltransferase</fullName>
    </alternativeName>
</protein>
<comment type="cofactor">
    <cofactor evidence="10">
        <name>K(+)</name>
        <dbReference type="ChEBI" id="CHEBI:29103"/>
    </cofactor>
    <text evidence="10">Binds 1 potassium ion per subunit.</text>
</comment>
<feature type="domain" description="S-adenosylmethionine synthetase central" evidence="14">
    <location>
        <begin position="117"/>
        <end position="234"/>
    </location>
</feature>
<feature type="binding site" evidence="10">
    <location>
        <position position="265"/>
    </location>
    <ligand>
        <name>ATP</name>
        <dbReference type="ChEBI" id="CHEBI:30616"/>
        <note>ligand shared between two neighboring subunits</note>
    </ligand>
</feature>
<feature type="domain" description="S-adenosylmethionine synthetase C-terminal" evidence="15">
    <location>
        <begin position="236"/>
        <end position="375"/>
    </location>
</feature>
<feature type="binding site" evidence="10">
    <location>
        <position position="19"/>
    </location>
    <ligand>
        <name>Mg(2+)</name>
        <dbReference type="ChEBI" id="CHEBI:18420"/>
    </ligand>
</feature>
<comment type="subcellular location">
    <subcellularLocation>
        <location evidence="10 11">Cytoplasm</location>
    </subcellularLocation>
</comment>
<keyword evidence="9 10" id="KW-0630">Potassium</keyword>
<feature type="binding site" description="in other chain" evidence="10">
    <location>
        <begin position="233"/>
        <end position="234"/>
    </location>
    <ligand>
        <name>ATP</name>
        <dbReference type="ChEBI" id="CHEBI:30616"/>
        <note>ligand shared between two neighboring subunits</note>
    </ligand>
</feature>
<dbReference type="Proteomes" id="UP000178082">
    <property type="component" value="Unassembled WGS sequence"/>
</dbReference>
<evidence type="ECO:0000256" key="6">
    <source>
        <dbReference type="ARBA" id="ARBA00022741"/>
    </source>
</evidence>
<evidence type="ECO:0000256" key="11">
    <source>
        <dbReference type="RuleBase" id="RU000542"/>
    </source>
</evidence>
<dbReference type="GO" id="GO:0000287">
    <property type="term" value="F:magnesium ion binding"/>
    <property type="evidence" value="ECO:0007669"/>
    <property type="project" value="UniProtKB-UniRule"/>
</dbReference>
<dbReference type="PROSITE" id="PS00377">
    <property type="entry name" value="ADOMET_SYNTHASE_2"/>
    <property type="match status" value="1"/>
</dbReference>
<evidence type="ECO:0000256" key="8">
    <source>
        <dbReference type="ARBA" id="ARBA00022842"/>
    </source>
</evidence>
<comment type="caution">
    <text evidence="16">The sequence shown here is derived from an EMBL/GenBank/DDBJ whole genome shotgun (WGS) entry which is preliminary data.</text>
</comment>
<dbReference type="NCBIfam" id="TIGR01034">
    <property type="entry name" value="metK"/>
    <property type="match status" value="1"/>
</dbReference>
<feature type="binding site" evidence="10">
    <location>
        <position position="269"/>
    </location>
    <ligand>
        <name>ATP</name>
        <dbReference type="ChEBI" id="CHEBI:30616"/>
        <note>ligand shared between two neighboring subunits</note>
    </ligand>
</feature>
<dbReference type="CDD" id="cd18079">
    <property type="entry name" value="S-AdoMet_synt"/>
    <property type="match status" value="1"/>
</dbReference>
<evidence type="ECO:0000313" key="17">
    <source>
        <dbReference type="Proteomes" id="UP000178082"/>
    </source>
</evidence>
<evidence type="ECO:0000256" key="9">
    <source>
        <dbReference type="ARBA" id="ARBA00022958"/>
    </source>
</evidence>
<dbReference type="InterPro" id="IPR022628">
    <property type="entry name" value="S-AdoMet_synt_N"/>
</dbReference>
<dbReference type="GO" id="GO:0005524">
    <property type="term" value="F:ATP binding"/>
    <property type="evidence" value="ECO:0007669"/>
    <property type="project" value="UniProtKB-UniRule"/>
</dbReference>
<comment type="cofactor">
    <cofactor evidence="10">
        <name>Mg(2+)</name>
        <dbReference type="ChEBI" id="CHEBI:18420"/>
    </cofactor>
    <text evidence="10">Binds 2 divalent ions per subunit.</text>
</comment>
<dbReference type="STRING" id="1817883.A3G31_10670"/>
<proteinExistence type="inferred from homology"/>